<dbReference type="Gene3D" id="6.10.340.10">
    <property type="match status" value="1"/>
</dbReference>
<dbReference type="GO" id="GO:0016020">
    <property type="term" value="C:membrane"/>
    <property type="evidence" value="ECO:0007669"/>
    <property type="project" value="InterPro"/>
</dbReference>
<dbReference type="SUPFAM" id="SSF55785">
    <property type="entry name" value="PYP-like sensor domain (PAS domain)"/>
    <property type="match status" value="1"/>
</dbReference>
<name>A0A8J6NCM4_9BACT</name>
<dbReference type="InterPro" id="IPR000160">
    <property type="entry name" value="GGDEF_dom"/>
</dbReference>
<dbReference type="InterPro" id="IPR035965">
    <property type="entry name" value="PAS-like_dom_sf"/>
</dbReference>
<dbReference type="InterPro" id="IPR052155">
    <property type="entry name" value="Biofilm_reg_signaling"/>
</dbReference>
<dbReference type="InterPro" id="IPR029787">
    <property type="entry name" value="Nucleotide_cyclase"/>
</dbReference>
<keyword evidence="1" id="KW-0472">Membrane</keyword>
<dbReference type="Gene3D" id="3.30.450.20">
    <property type="entry name" value="PAS domain"/>
    <property type="match status" value="1"/>
</dbReference>
<sequence>MFKSLKTKLLFSHLGAVLFVSLVLGSISNSSLSRYLLTLETDNLKHSSRHSAKIIQDTLDDLTTDLRHISDDRIVMDYLNNYRDLALQEHFTRFQKTFPQLAVINTKGEEEFKIVNGVSDDQNKRSHSPDLINRLIANPAEVIIFASGTDPDLKIPTIRMALAKSHYFGNKFAGIISASVPYSLLGKKIQSENLDPDSYLIISDSKKNAIAIFPSETPRGNIKIEYRKPPDAFPLSIDATINDADVKRRLIYDTDSLVASTRVPGIDLNIQAVIPYEPIHAKLSKIRNTILITLAFILFLTGIFSYFIAHRMTRPIMSLIHYSREIASGQKGNTLDIDTTSEDEISQLVGSFQKMMYAIAQSTVSRNYLDNIIATMSENVLVVNSDEELTTINRSAIHLFSAAIHDERIISLADIFPEENLQYIRTMIKSGVSQGEMVFQDSSGEKRHLLISATPIPSGTQDNREVVLVSTDISYLKKIEHELTESKENLKKLSITDELTGLYNRRGFITLAQQQLHIANRNKKELHLLYADLDNMKGINDDFGHQTGDTALQDGAMVLKRFCRESDIISRIGGDEFAVLLTGSDDETAIVKRLEQEIQAFNDTSGRPYILSISIGVTSCQPDNEPCEILQFMSRADTLMYEAKKARQASSPSA</sequence>
<dbReference type="SUPFAM" id="SSF55073">
    <property type="entry name" value="Nucleotide cyclase"/>
    <property type="match status" value="1"/>
</dbReference>
<evidence type="ECO:0000259" key="3">
    <source>
        <dbReference type="PROSITE" id="PS50885"/>
    </source>
</evidence>
<gene>
    <name evidence="5" type="ORF">H8E41_06555</name>
</gene>
<evidence type="ECO:0000313" key="6">
    <source>
        <dbReference type="Proteomes" id="UP000614424"/>
    </source>
</evidence>
<dbReference type="CDD" id="cd06225">
    <property type="entry name" value="HAMP"/>
    <property type="match status" value="1"/>
</dbReference>
<dbReference type="InterPro" id="IPR000700">
    <property type="entry name" value="PAS-assoc_C"/>
</dbReference>
<feature type="domain" description="HAMP" evidence="3">
    <location>
        <begin position="310"/>
        <end position="364"/>
    </location>
</feature>
<dbReference type="Pfam" id="PF13426">
    <property type="entry name" value="PAS_9"/>
    <property type="match status" value="1"/>
</dbReference>
<protein>
    <submittedName>
        <fullName evidence="5">Diguanylate cyclase</fullName>
    </submittedName>
</protein>
<dbReference type="Pfam" id="PF00672">
    <property type="entry name" value="HAMP"/>
    <property type="match status" value="1"/>
</dbReference>
<dbReference type="InterPro" id="IPR000014">
    <property type="entry name" value="PAS"/>
</dbReference>
<dbReference type="SUPFAM" id="SSF158472">
    <property type="entry name" value="HAMP domain-like"/>
    <property type="match status" value="1"/>
</dbReference>
<dbReference type="PROSITE" id="PS50113">
    <property type="entry name" value="PAC"/>
    <property type="match status" value="1"/>
</dbReference>
<dbReference type="SMART" id="SM00267">
    <property type="entry name" value="GGDEF"/>
    <property type="match status" value="1"/>
</dbReference>
<evidence type="ECO:0000256" key="1">
    <source>
        <dbReference type="SAM" id="Phobius"/>
    </source>
</evidence>
<dbReference type="Gene3D" id="3.30.70.270">
    <property type="match status" value="1"/>
</dbReference>
<reference evidence="5 6" key="1">
    <citation type="submission" date="2020-08" db="EMBL/GenBank/DDBJ databases">
        <title>Bridging the membrane lipid divide: bacteria of the FCB group superphylum have the potential to synthesize archaeal ether lipids.</title>
        <authorList>
            <person name="Villanueva L."/>
            <person name="Von Meijenfeldt F.A.B."/>
            <person name="Westbye A.B."/>
            <person name="Yadav S."/>
            <person name="Hopmans E.C."/>
            <person name="Dutilh B.E."/>
            <person name="Sinninghe Damste J.S."/>
        </authorList>
    </citation>
    <scope>NUCLEOTIDE SEQUENCE [LARGE SCALE GENOMIC DNA]</scope>
    <source>
        <strain evidence="5">NIOZ-UU47</strain>
    </source>
</reference>
<feature type="domain" description="PAC" evidence="2">
    <location>
        <begin position="433"/>
        <end position="485"/>
    </location>
</feature>
<accession>A0A8J6NCM4</accession>
<keyword evidence="1" id="KW-1133">Transmembrane helix</keyword>
<comment type="caution">
    <text evidence="5">The sequence shown here is derived from an EMBL/GenBank/DDBJ whole genome shotgun (WGS) entry which is preliminary data.</text>
</comment>
<keyword evidence="1" id="KW-0812">Transmembrane</keyword>
<dbReference type="PANTHER" id="PTHR44757">
    <property type="entry name" value="DIGUANYLATE CYCLASE DGCP"/>
    <property type="match status" value="1"/>
</dbReference>
<dbReference type="PROSITE" id="PS50887">
    <property type="entry name" value="GGDEF"/>
    <property type="match status" value="1"/>
</dbReference>
<feature type="domain" description="GGDEF" evidence="4">
    <location>
        <begin position="524"/>
        <end position="654"/>
    </location>
</feature>
<organism evidence="5 6">
    <name type="scientific">Candidatus Desulfobia pelagia</name>
    <dbReference type="NCBI Taxonomy" id="2841692"/>
    <lineage>
        <taxon>Bacteria</taxon>
        <taxon>Pseudomonadati</taxon>
        <taxon>Thermodesulfobacteriota</taxon>
        <taxon>Desulfobulbia</taxon>
        <taxon>Desulfobulbales</taxon>
        <taxon>Desulfobulbaceae</taxon>
        <taxon>Candidatus Desulfobia</taxon>
    </lineage>
</organism>
<dbReference type="CDD" id="cd01949">
    <property type="entry name" value="GGDEF"/>
    <property type="match status" value="1"/>
</dbReference>
<evidence type="ECO:0000259" key="4">
    <source>
        <dbReference type="PROSITE" id="PS50887"/>
    </source>
</evidence>
<dbReference type="Pfam" id="PF00990">
    <property type="entry name" value="GGDEF"/>
    <property type="match status" value="1"/>
</dbReference>
<dbReference type="AlphaFoldDB" id="A0A8J6NCM4"/>
<dbReference type="InterPro" id="IPR003660">
    <property type="entry name" value="HAMP_dom"/>
</dbReference>
<dbReference type="PROSITE" id="PS50885">
    <property type="entry name" value="HAMP"/>
    <property type="match status" value="1"/>
</dbReference>
<dbReference type="Proteomes" id="UP000614424">
    <property type="component" value="Unassembled WGS sequence"/>
</dbReference>
<dbReference type="NCBIfam" id="TIGR00254">
    <property type="entry name" value="GGDEF"/>
    <property type="match status" value="1"/>
</dbReference>
<evidence type="ECO:0000313" key="5">
    <source>
        <dbReference type="EMBL" id="MBC8317550.1"/>
    </source>
</evidence>
<feature type="transmembrane region" description="Helical" evidence="1">
    <location>
        <begin position="290"/>
        <end position="309"/>
    </location>
</feature>
<dbReference type="EMBL" id="JACNJZ010000093">
    <property type="protein sequence ID" value="MBC8317550.1"/>
    <property type="molecule type" value="Genomic_DNA"/>
</dbReference>
<evidence type="ECO:0000259" key="2">
    <source>
        <dbReference type="PROSITE" id="PS50113"/>
    </source>
</evidence>
<dbReference type="InterPro" id="IPR043128">
    <property type="entry name" value="Rev_trsase/Diguanyl_cyclase"/>
</dbReference>
<dbReference type="PANTHER" id="PTHR44757:SF2">
    <property type="entry name" value="BIOFILM ARCHITECTURE MAINTENANCE PROTEIN MBAA"/>
    <property type="match status" value="1"/>
</dbReference>
<dbReference type="GO" id="GO:0007165">
    <property type="term" value="P:signal transduction"/>
    <property type="evidence" value="ECO:0007669"/>
    <property type="project" value="InterPro"/>
</dbReference>
<proteinExistence type="predicted"/>